<accession>A0A552V3U4</accession>
<reference evidence="1 2" key="1">
    <citation type="submission" date="2019-07" db="EMBL/GenBank/DDBJ databases">
        <title>Flavobacterium sp. nov., isolated from glacier ice.</title>
        <authorList>
            <person name="Liu Q."/>
            <person name="Xin Y.-H."/>
        </authorList>
    </citation>
    <scope>NUCLEOTIDE SEQUENCE [LARGE SCALE GENOMIC DNA]</scope>
    <source>
        <strain evidence="1 2">ZT4R6</strain>
    </source>
</reference>
<evidence type="ECO:0000313" key="2">
    <source>
        <dbReference type="Proteomes" id="UP000320643"/>
    </source>
</evidence>
<organism evidence="1 2">
    <name type="scientific">Flavobacterium zepuense</name>
    <dbReference type="NCBI Taxonomy" id="2593302"/>
    <lineage>
        <taxon>Bacteria</taxon>
        <taxon>Pseudomonadati</taxon>
        <taxon>Bacteroidota</taxon>
        <taxon>Flavobacteriia</taxon>
        <taxon>Flavobacteriales</taxon>
        <taxon>Flavobacteriaceae</taxon>
        <taxon>Flavobacterium</taxon>
    </lineage>
</organism>
<gene>
    <name evidence="1" type="ORF">FMM05_07505</name>
</gene>
<comment type="caution">
    <text evidence="1">The sequence shown here is derived from an EMBL/GenBank/DDBJ whole genome shotgun (WGS) entry which is preliminary data.</text>
</comment>
<protein>
    <submittedName>
        <fullName evidence="1">Uncharacterized protein</fullName>
    </submittedName>
</protein>
<keyword evidence="2" id="KW-1185">Reference proteome</keyword>
<dbReference type="OrthoDB" id="1367000at2"/>
<dbReference type="RefSeq" id="WP_143372727.1">
    <property type="nucleotide sequence ID" value="NZ_VJVZ01000004.1"/>
</dbReference>
<sequence length="83" mass="9522">MATDLNFRQDQADQGVAVQLAYYNGIMPYEDPAIVNPNELASFPKHVRRDGHHHHESHLNHRTPVTDGRYITRTDNQPGRYGL</sequence>
<name>A0A552V3U4_9FLAO</name>
<dbReference type="Proteomes" id="UP000320643">
    <property type="component" value="Unassembled WGS sequence"/>
</dbReference>
<evidence type="ECO:0000313" key="1">
    <source>
        <dbReference type="EMBL" id="TRW25145.1"/>
    </source>
</evidence>
<dbReference type="EMBL" id="VJVZ01000004">
    <property type="protein sequence ID" value="TRW25145.1"/>
    <property type="molecule type" value="Genomic_DNA"/>
</dbReference>
<dbReference type="AlphaFoldDB" id="A0A552V3U4"/>
<proteinExistence type="predicted"/>